<dbReference type="Proteomes" id="UP000271624">
    <property type="component" value="Unassembled WGS sequence"/>
</dbReference>
<dbReference type="InterPro" id="IPR050400">
    <property type="entry name" value="Bact_Cytoskel_RodZ"/>
</dbReference>
<name>A0A3S1CCT6_9CYAN</name>
<feature type="region of interest" description="Disordered" evidence="1">
    <location>
        <begin position="325"/>
        <end position="370"/>
    </location>
</feature>
<dbReference type="CDD" id="cd00093">
    <property type="entry name" value="HTH_XRE"/>
    <property type="match status" value="1"/>
</dbReference>
<dbReference type="OrthoDB" id="528021at2"/>
<dbReference type="PANTHER" id="PTHR34475">
    <property type="match status" value="1"/>
</dbReference>
<evidence type="ECO:0000313" key="3">
    <source>
        <dbReference type="Proteomes" id="UP000271624"/>
    </source>
</evidence>
<proteinExistence type="predicted"/>
<dbReference type="PANTHER" id="PTHR34475:SF1">
    <property type="entry name" value="CYTOSKELETON PROTEIN RODZ"/>
    <property type="match status" value="1"/>
</dbReference>
<sequence length="370" mass="40080">MTAVYSLSIPGKSAIEISQDELRSILGEIEAELHRSKVYRRALATVKKMFGESSEQASQLFKAVGREAIGLAFHQFAKQQQQIEEVQPGAASSPNSVSNEEKAELEENVNHSVEHNLEPNGDLSECLTSAKFHSKAEHETDAVVDNGNSPSVEVKSAVKSNLPLSWLNKNKNKKPSKAELARLAAAEQRIKTLNDIGQQLRQARELKGMSLTQLNIYTHVPVHQMEAIENGKWENLPEEVYVRGFIRVMGNALGLNGTNLVATLPAPEPVKTIAPVWYKEQKSSGSSGIGFDIKPMHLYVGYTALVAGAVSGLSLMSQQAEAKRLLPDTNTSSTSSFTKTPQDKETNTKPGLQSNGQVSVGAGIAAPEAL</sequence>
<organism evidence="2 3">
    <name type="scientific">Dulcicalothrix desertica PCC 7102</name>
    <dbReference type="NCBI Taxonomy" id="232991"/>
    <lineage>
        <taxon>Bacteria</taxon>
        <taxon>Bacillati</taxon>
        <taxon>Cyanobacteriota</taxon>
        <taxon>Cyanophyceae</taxon>
        <taxon>Nostocales</taxon>
        <taxon>Calotrichaceae</taxon>
        <taxon>Dulcicalothrix</taxon>
    </lineage>
</organism>
<dbReference type="GO" id="GO:0003677">
    <property type="term" value="F:DNA binding"/>
    <property type="evidence" value="ECO:0007669"/>
    <property type="project" value="InterPro"/>
</dbReference>
<reference evidence="2" key="2">
    <citation type="journal article" date="2019" name="Genome Biol. Evol.">
        <title>Day and night: Metabolic profiles and evolutionary relationships of six axenic non-marine cyanobacteria.</title>
        <authorList>
            <person name="Will S.E."/>
            <person name="Henke P."/>
            <person name="Boedeker C."/>
            <person name="Huang S."/>
            <person name="Brinkmann H."/>
            <person name="Rohde M."/>
            <person name="Jarek M."/>
            <person name="Friedl T."/>
            <person name="Seufert S."/>
            <person name="Schumacher M."/>
            <person name="Overmann J."/>
            <person name="Neumann-Schaal M."/>
            <person name="Petersen J."/>
        </authorList>
    </citation>
    <scope>NUCLEOTIDE SEQUENCE [LARGE SCALE GENOMIC DNA]</scope>
    <source>
        <strain evidence="2">PCC 7102</strain>
    </source>
</reference>
<dbReference type="Gene3D" id="1.10.260.40">
    <property type="entry name" value="lambda repressor-like DNA-binding domains"/>
    <property type="match status" value="1"/>
</dbReference>
<comment type="caution">
    <text evidence="2">The sequence shown here is derived from an EMBL/GenBank/DDBJ whole genome shotgun (WGS) entry which is preliminary data.</text>
</comment>
<feature type="compositionally biased region" description="Polar residues" evidence="1">
    <location>
        <begin position="83"/>
        <end position="98"/>
    </location>
</feature>
<dbReference type="AlphaFoldDB" id="A0A3S1CCT6"/>
<dbReference type="EMBL" id="RSCL01000027">
    <property type="protein sequence ID" value="RUS99240.1"/>
    <property type="molecule type" value="Genomic_DNA"/>
</dbReference>
<dbReference type="InterPro" id="IPR010982">
    <property type="entry name" value="Lambda_DNA-bd_dom_sf"/>
</dbReference>
<dbReference type="SUPFAM" id="SSF47413">
    <property type="entry name" value="lambda repressor-like DNA-binding domains"/>
    <property type="match status" value="1"/>
</dbReference>
<dbReference type="InterPro" id="IPR001387">
    <property type="entry name" value="Cro/C1-type_HTH"/>
</dbReference>
<dbReference type="RefSeq" id="WP_127086004.1">
    <property type="nucleotide sequence ID" value="NZ_RSCL01000027.1"/>
</dbReference>
<feature type="compositionally biased region" description="Low complexity" evidence="1">
    <location>
        <begin position="329"/>
        <end position="340"/>
    </location>
</feature>
<protein>
    <recommendedName>
        <fullName evidence="4">Transcriptional regulator</fullName>
    </recommendedName>
</protein>
<keyword evidence="3" id="KW-1185">Reference proteome</keyword>
<feature type="region of interest" description="Disordered" evidence="1">
    <location>
        <begin position="83"/>
        <end position="109"/>
    </location>
</feature>
<evidence type="ECO:0000256" key="1">
    <source>
        <dbReference type="SAM" id="MobiDB-lite"/>
    </source>
</evidence>
<evidence type="ECO:0000313" key="2">
    <source>
        <dbReference type="EMBL" id="RUS99240.1"/>
    </source>
</evidence>
<gene>
    <name evidence="2" type="ORF">DSM106972_079420</name>
</gene>
<accession>A0A3S1CCT6</accession>
<dbReference type="Pfam" id="PF13413">
    <property type="entry name" value="HTH_25"/>
    <property type="match status" value="1"/>
</dbReference>
<feature type="compositionally biased region" description="Polar residues" evidence="1">
    <location>
        <begin position="348"/>
        <end position="358"/>
    </location>
</feature>
<evidence type="ECO:0008006" key="4">
    <source>
        <dbReference type="Google" id="ProtNLM"/>
    </source>
</evidence>
<reference evidence="2" key="1">
    <citation type="submission" date="2018-12" db="EMBL/GenBank/DDBJ databases">
        <authorList>
            <person name="Will S."/>
            <person name="Neumann-Schaal M."/>
            <person name="Henke P."/>
        </authorList>
    </citation>
    <scope>NUCLEOTIDE SEQUENCE</scope>
    <source>
        <strain evidence="2">PCC 7102</strain>
    </source>
</reference>